<dbReference type="PANTHER" id="PTHR11061">
    <property type="entry name" value="RNA M5U METHYLTRANSFERASE"/>
    <property type="match status" value="1"/>
</dbReference>
<evidence type="ECO:0000259" key="6">
    <source>
        <dbReference type="PROSITE" id="PS50926"/>
    </source>
</evidence>
<dbReference type="GO" id="GO:0070475">
    <property type="term" value="P:rRNA base methylation"/>
    <property type="evidence" value="ECO:0007669"/>
    <property type="project" value="TreeGrafter"/>
</dbReference>
<name>A0A0R1XGD2_9LACO</name>
<dbReference type="InterPro" id="IPR030390">
    <property type="entry name" value="MeTrfase_TrmA_AS"/>
</dbReference>
<dbReference type="NCBIfam" id="TIGR00479">
    <property type="entry name" value="rumA"/>
    <property type="match status" value="1"/>
</dbReference>
<evidence type="ECO:0000256" key="1">
    <source>
        <dbReference type="ARBA" id="ARBA00022603"/>
    </source>
</evidence>
<dbReference type="Proteomes" id="UP000050949">
    <property type="component" value="Unassembled WGS sequence"/>
</dbReference>
<dbReference type="FunFam" id="2.40.50.1070:FF:000003">
    <property type="entry name" value="23S rRNA (Uracil-5-)-methyltransferase RumA"/>
    <property type="match status" value="1"/>
</dbReference>
<dbReference type="RefSeq" id="WP_035439748.1">
    <property type="nucleotide sequence ID" value="NZ_AUEH01000002.1"/>
</dbReference>
<feature type="active site" description="Nucleophile" evidence="4">
    <location>
        <position position="421"/>
    </location>
</feature>
<dbReference type="eggNOG" id="COG2265">
    <property type="taxonomic scope" value="Bacteria"/>
</dbReference>
<dbReference type="PATRIC" id="fig|1122147.4.peg.837"/>
<evidence type="ECO:0000313" key="8">
    <source>
        <dbReference type="Proteomes" id="UP000050949"/>
    </source>
</evidence>
<dbReference type="InterPro" id="IPR010280">
    <property type="entry name" value="U5_MeTrfase_fam"/>
</dbReference>
<evidence type="ECO:0000256" key="2">
    <source>
        <dbReference type="ARBA" id="ARBA00022679"/>
    </source>
</evidence>
<accession>A0A0R1XGD2</accession>
<dbReference type="SUPFAM" id="SSF50249">
    <property type="entry name" value="Nucleic acid-binding proteins"/>
    <property type="match status" value="1"/>
</dbReference>
<dbReference type="Pfam" id="PF05958">
    <property type="entry name" value="tRNA_U5-meth_tr"/>
    <property type="match status" value="1"/>
</dbReference>
<dbReference type="Gene3D" id="2.40.50.140">
    <property type="entry name" value="Nucleic acid-binding proteins"/>
    <property type="match status" value="1"/>
</dbReference>
<dbReference type="AlphaFoldDB" id="A0A0R1XGD2"/>
<dbReference type="SUPFAM" id="SSF53335">
    <property type="entry name" value="S-adenosyl-L-methionine-dependent methyltransferases"/>
    <property type="match status" value="1"/>
</dbReference>
<dbReference type="InterPro" id="IPR012340">
    <property type="entry name" value="NA-bd_OB-fold"/>
</dbReference>
<dbReference type="FunFam" id="3.40.50.150:FF:000009">
    <property type="entry name" value="23S rRNA (Uracil(1939)-C(5))-methyltransferase RlmD"/>
    <property type="match status" value="1"/>
</dbReference>
<proteinExistence type="inferred from homology"/>
<feature type="binding site" evidence="4">
    <location>
        <position position="325"/>
    </location>
    <ligand>
        <name>S-adenosyl-L-methionine</name>
        <dbReference type="ChEBI" id="CHEBI:59789"/>
    </ligand>
</feature>
<comment type="similarity">
    <text evidence="4">Belongs to the class I-like SAM-binding methyltransferase superfamily. RNA M5U methyltransferase family.</text>
</comment>
<protein>
    <submittedName>
        <fullName evidence="7">tRNA (Uracil-5-)-methyltransferase</fullName>
    </submittedName>
</protein>
<dbReference type="PROSITE" id="PS50926">
    <property type="entry name" value="TRAM"/>
    <property type="match status" value="1"/>
</dbReference>
<feature type="active site" evidence="5">
    <location>
        <position position="421"/>
    </location>
</feature>
<dbReference type="Pfam" id="PF01938">
    <property type="entry name" value="TRAM"/>
    <property type="match status" value="1"/>
</dbReference>
<feature type="domain" description="TRAM" evidence="6">
    <location>
        <begin position="11"/>
        <end position="69"/>
    </location>
</feature>
<gene>
    <name evidence="7" type="ORF">FC91_GL000808</name>
</gene>
<dbReference type="Gene3D" id="3.40.50.150">
    <property type="entry name" value="Vaccinia Virus protein VP39"/>
    <property type="match status" value="1"/>
</dbReference>
<feature type="binding site" evidence="4">
    <location>
        <position position="346"/>
    </location>
    <ligand>
        <name>S-adenosyl-L-methionine</name>
        <dbReference type="ChEBI" id="CHEBI:59789"/>
    </ligand>
</feature>
<evidence type="ECO:0000256" key="5">
    <source>
        <dbReference type="PROSITE-ProRule" id="PRU10015"/>
    </source>
</evidence>
<dbReference type="InterPro" id="IPR002792">
    <property type="entry name" value="TRAM_dom"/>
</dbReference>
<dbReference type="PROSITE" id="PS01230">
    <property type="entry name" value="TRMA_1"/>
    <property type="match status" value="1"/>
</dbReference>
<dbReference type="InterPro" id="IPR029063">
    <property type="entry name" value="SAM-dependent_MTases_sf"/>
</dbReference>
<reference evidence="7 8" key="1">
    <citation type="journal article" date="2015" name="Genome Announc.">
        <title>Expanding the biotechnology potential of lactobacilli through comparative genomics of 213 strains and associated genera.</title>
        <authorList>
            <person name="Sun Z."/>
            <person name="Harris H.M."/>
            <person name="McCann A."/>
            <person name="Guo C."/>
            <person name="Argimon S."/>
            <person name="Zhang W."/>
            <person name="Yang X."/>
            <person name="Jeffery I.B."/>
            <person name="Cooney J.C."/>
            <person name="Kagawa T.F."/>
            <person name="Liu W."/>
            <person name="Song Y."/>
            <person name="Salvetti E."/>
            <person name="Wrobel A."/>
            <person name="Rasinkangas P."/>
            <person name="Parkhill J."/>
            <person name="Rea M.C."/>
            <person name="O'Sullivan O."/>
            <person name="Ritari J."/>
            <person name="Douillard F.P."/>
            <person name="Paul Ross R."/>
            <person name="Yang R."/>
            <person name="Briner A.E."/>
            <person name="Felis G.E."/>
            <person name="de Vos W.M."/>
            <person name="Barrangou R."/>
            <person name="Klaenhammer T.R."/>
            <person name="Caufield P.W."/>
            <person name="Cui Y."/>
            <person name="Zhang H."/>
            <person name="O'Toole P.W."/>
        </authorList>
    </citation>
    <scope>NUCLEOTIDE SEQUENCE [LARGE SCALE GENOMIC DNA]</scope>
    <source>
        <strain evidence="7 8">DSM 16991</strain>
    </source>
</reference>
<dbReference type="OrthoDB" id="9804590at2"/>
<dbReference type="PANTHER" id="PTHR11061:SF45">
    <property type="match status" value="1"/>
</dbReference>
<dbReference type="GO" id="GO:0070041">
    <property type="term" value="F:rRNA (uridine-C5-)-methyltransferase activity"/>
    <property type="evidence" value="ECO:0007669"/>
    <property type="project" value="TreeGrafter"/>
</dbReference>
<keyword evidence="1 4" id="KW-0489">Methyltransferase</keyword>
<evidence type="ECO:0000313" key="7">
    <source>
        <dbReference type="EMBL" id="KRM29231.1"/>
    </source>
</evidence>
<dbReference type="EMBL" id="AZFW01000016">
    <property type="protein sequence ID" value="KRM29231.1"/>
    <property type="molecule type" value="Genomic_DNA"/>
</dbReference>
<comment type="caution">
    <text evidence="7">The sequence shown here is derived from an EMBL/GenBank/DDBJ whole genome shotgun (WGS) entry which is preliminary data.</text>
</comment>
<feature type="binding site" evidence="4">
    <location>
        <position position="296"/>
    </location>
    <ligand>
        <name>S-adenosyl-L-methionine</name>
        <dbReference type="ChEBI" id="CHEBI:59789"/>
    </ligand>
</feature>
<keyword evidence="3 4" id="KW-0949">S-adenosyl-L-methionine</keyword>
<evidence type="ECO:0000256" key="3">
    <source>
        <dbReference type="ARBA" id="ARBA00022691"/>
    </source>
</evidence>
<keyword evidence="2 4" id="KW-0808">Transferase</keyword>
<evidence type="ECO:0000256" key="4">
    <source>
        <dbReference type="PROSITE-ProRule" id="PRU01024"/>
    </source>
</evidence>
<dbReference type="Gene3D" id="2.40.50.1070">
    <property type="match status" value="1"/>
</dbReference>
<dbReference type="PROSITE" id="PS51687">
    <property type="entry name" value="SAM_MT_RNA_M5U"/>
    <property type="match status" value="1"/>
</dbReference>
<feature type="binding site" evidence="4">
    <location>
        <position position="394"/>
    </location>
    <ligand>
        <name>S-adenosyl-L-methionine</name>
        <dbReference type="ChEBI" id="CHEBI:59789"/>
    </ligand>
</feature>
<sequence>MSRYTRTKPVEAVVGERVIITIKRIGINGEGIGYLRHKIIFIPGVLPGEVVSATITAVAPKFLRGEMTHIEKPNKDRVQPADKNFGKVGGLELNHLAYPAQVAFKDDVLRQSLEKFAPRDYKDYQIKPGIGMANPTHYRHKAQFPLAVEKGGKIIAGMYAPGTHDLISITHSITQSPRTMQTINALVEILNALHMPIYDLQQHRQGLRTLVVRESASTEDLQVTFVSSVEDFRDRDRLVAAVKATMPAVTSVMENVNPDDTSLIWGPKTIHLAGASTITEELRGNKFVLSPEAFFQLNPVQTEELYAIALRALNLDKDDRLIDAYAGVGTLGLTAAKHVAAVRGMETIAAAVHDAQRNAEINGITNAVYEVGKAENVIPRWRKEGFTPTALIVDPPRTGLDVALRKTIVQERPPKFVYISCNPSTLARDLVTLTEAYDVDWLQSIDMFPQTARCECVVKLSLRK</sequence>
<organism evidence="7 8">
    <name type="scientific">Schleiferilactobacillus harbinensis DSM 16991</name>
    <dbReference type="NCBI Taxonomy" id="1122147"/>
    <lineage>
        <taxon>Bacteria</taxon>
        <taxon>Bacillati</taxon>
        <taxon>Bacillota</taxon>
        <taxon>Bacilli</taxon>
        <taxon>Lactobacillales</taxon>
        <taxon>Lactobacillaceae</taxon>
        <taxon>Schleiferilactobacillus</taxon>
    </lineage>
</organism>